<gene>
    <name evidence="1" type="ORF">FUT82_00720</name>
    <name evidence="2" type="ORF">FUT82_02725</name>
    <name evidence="3" type="ORF">FUT82_03205</name>
</gene>
<sequence length="145" mass="16906">MNEQEYILKHYPKDFILIGLDFYPLPIGGSFSIEQKEISSVLTTANGTKRKDTIRKYEAASIKFNTMFEDDLNYIKTIIEAIENSDYEVLKYLFIKKQNMPASATSFVRSDFKQIKIELVSTIKINYSFRKNNMFIYTGVNLKIN</sequence>
<evidence type="ECO:0000313" key="2">
    <source>
        <dbReference type="EMBL" id="QEJ97004.1"/>
    </source>
</evidence>
<dbReference type="EMBL" id="CP042817">
    <property type="protein sequence ID" value="QEJ97004.1"/>
    <property type="molecule type" value="Genomic_DNA"/>
</dbReference>
<dbReference type="AlphaFoldDB" id="A0AAE6M734"/>
<dbReference type="RefSeq" id="WP_148878709.1">
    <property type="nucleotide sequence ID" value="NZ_CP042813.1"/>
</dbReference>
<reference evidence="2 4" key="1">
    <citation type="submission" date="2019-08" db="EMBL/GenBank/DDBJ databases">
        <authorList>
            <person name="Kuhnert P."/>
        </authorList>
    </citation>
    <scope>NUCLEOTIDE SEQUENCE [LARGE SCALE GENOMIC DNA]</scope>
    <source>
        <strain evidence="2 4">B36.5</strain>
    </source>
</reference>
<accession>A0AAE6M734</accession>
<evidence type="ECO:0000313" key="1">
    <source>
        <dbReference type="EMBL" id="QEJ96673.1"/>
    </source>
</evidence>
<evidence type="ECO:0000313" key="4">
    <source>
        <dbReference type="Proteomes" id="UP000323594"/>
    </source>
</evidence>
<protein>
    <submittedName>
        <fullName evidence="2">Uncharacterized protein</fullName>
    </submittedName>
</protein>
<name>A0AAE6M734_TREPH</name>
<proteinExistence type="predicted"/>
<dbReference type="EMBL" id="CP042817">
    <property type="protein sequence ID" value="QEJ97088.1"/>
    <property type="molecule type" value="Genomic_DNA"/>
</dbReference>
<dbReference type="EMBL" id="CP042817">
    <property type="protein sequence ID" value="QEJ96673.1"/>
    <property type="molecule type" value="Genomic_DNA"/>
</dbReference>
<organism evidence="2 4">
    <name type="scientific">Treponema phagedenis</name>
    <dbReference type="NCBI Taxonomy" id="162"/>
    <lineage>
        <taxon>Bacteria</taxon>
        <taxon>Pseudomonadati</taxon>
        <taxon>Spirochaetota</taxon>
        <taxon>Spirochaetia</taxon>
        <taxon>Spirochaetales</taxon>
        <taxon>Treponemataceae</taxon>
        <taxon>Treponema</taxon>
    </lineage>
</organism>
<dbReference type="Proteomes" id="UP000323594">
    <property type="component" value="Chromosome"/>
</dbReference>
<evidence type="ECO:0000313" key="3">
    <source>
        <dbReference type="EMBL" id="QEJ97088.1"/>
    </source>
</evidence>